<accession>A0ABU2M6T7</accession>
<keyword evidence="2" id="KW-1133">Transmembrane helix</keyword>
<dbReference type="RefSeq" id="WP_311511076.1">
    <property type="nucleotide sequence ID" value="NZ_JAVREP010000004.1"/>
</dbReference>
<evidence type="ECO:0000313" key="4">
    <source>
        <dbReference type="Proteomes" id="UP001183390"/>
    </source>
</evidence>
<keyword evidence="2" id="KW-0812">Transmembrane</keyword>
<feature type="transmembrane region" description="Helical" evidence="2">
    <location>
        <begin position="49"/>
        <end position="71"/>
    </location>
</feature>
<proteinExistence type="predicted"/>
<feature type="transmembrane region" description="Helical" evidence="2">
    <location>
        <begin position="184"/>
        <end position="205"/>
    </location>
</feature>
<feature type="transmembrane region" description="Helical" evidence="2">
    <location>
        <begin position="444"/>
        <end position="469"/>
    </location>
</feature>
<feature type="transmembrane region" description="Helical" evidence="2">
    <location>
        <begin position="384"/>
        <end position="409"/>
    </location>
</feature>
<dbReference type="Pfam" id="PF03929">
    <property type="entry name" value="PepSY_TM"/>
    <property type="match status" value="1"/>
</dbReference>
<dbReference type="EMBL" id="JAVREP010000004">
    <property type="protein sequence ID" value="MDT0328345.1"/>
    <property type="molecule type" value="Genomic_DNA"/>
</dbReference>
<feature type="region of interest" description="Disordered" evidence="1">
    <location>
        <begin position="272"/>
        <end position="300"/>
    </location>
</feature>
<feature type="compositionally biased region" description="Pro residues" evidence="1">
    <location>
        <begin position="10"/>
        <end position="23"/>
    </location>
</feature>
<keyword evidence="4" id="KW-1185">Reference proteome</keyword>
<comment type="caution">
    <text evidence="3">The sequence shown here is derived from an EMBL/GenBank/DDBJ whole genome shotgun (WGS) entry which is preliminary data.</text>
</comment>
<organism evidence="3 4">
    <name type="scientific">Nocardiopsis lambiniae</name>
    <dbReference type="NCBI Taxonomy" id="3075539"/>
    <lineage>
        <taxon>Bacteria</taxon>
        <taxon>Bacillati</taxon>
        <taxon>Actinomycetota</taxon>
        <taxon>Actinomycetes</taxon>
        <taxon>Streptosporangiales</taxon>
        <taxon>Nocardiopsidaceae</taxon>
        <taxon>Nocardiopsis</taxon>
    </lineage>
</organism>
<protein>
    <submittedName>
        <fullName evidence="3">PepSY-associated TM helix domain-containing protein</fullName>
    </submittedName>
</protein>
<feature type="compositionally biased region" description="Basic and acidic residues" evidence="1">
    <location>
        <begin position="283"/>
        <end position="298"/>
    </location>
</feature>
<name>A0ABU2M6T7_9ACTN</name>
<dbReference type="PANTHER" id="PTHR34219">
    <property type="entry name" value="IRON-REGULATED INNER MEMBRANE PROTEIN-RELATED"/>
    <property type="match status" value="1"/>
</dbReference>
<evidence type="ECO:0000256" key="2">
    <source>
        <dbReference type="SAM" id="Phobius"/>
    </source>
</evidence>
<sequence length="484" mass="50871">MSKDDTSTPVPAPPPAVPAPDPAPTGSDDDGARRGAWASTRPLLLRLHFYAGVLVAPFIAVAALTGLVYVWTPQLEQVVYADLLTVEAGAGTVPLADQVTAAAETRPDATVLAVRPAADPGDATRVLADADGLPESHRLAVFVDPHTGEVLGETTSYGSSGSLPVRSWVATFHRNLHLGETGRIYSELAATWIWVIALGGTALWIGRRRRAVRRVLLPDTSATGRARTLSWHGAVGVWALVGVLVLAATGLTWSRFAGENIGELRQAWGWSTPSLSAPAPSDHGGHTGHGEHSGHGDHGASAVDVDAALASARDAGLSGSVEVTLPVEEGAAYTVRETGDRWPTRKDAVAVDSVTGEVVEELRFADHPLPAKLTTWGIAFHMGLLFGVANQVLLTVVALGVLALVAWGYRMWWLRRPTRAGAWTVGRPVARGAWSALPWWGKALVVAIAVAVGLLLPVFAVSLAAFVLVDLLLAARARRGTAAT</sequence>
<gene>
    <name evidence="3" type="ORF">RM479_07960</name>
</gene>
<dbReference type="Proteomes" id="UP001183390">
    <property type="component" value="Unassembled WGS sequence"/>
</dbReference>
<evidence type="ECO:0000256" key="1">
    <source>
        <dbReference type="SAM" id="MobiDB-lite"/>
    </source>
</evidence>
<dbReference type="InterPro" id="IPR005625">
    <property type="entry name" value="PepSY-ass_TM"/>
</dbReference>
<dbReference type="PANTHER" id="PTHR34219:SF1">
    <property type="entry name" value="PEPSY DOMAIN-CONTAINING PROTEIN"/>
    <property type="match status" value="1"/>
</dbReference>
<reference evidence="4" key="1">
    <citation type="submission" date="2023-07" db="EMBL/GenBank/DDBJ databases">
        <title>30 novel species of actinomycetes from the DSMZ collection.</title>
        <authorList>
            <person name="Nouioui I."/>
        </authorList>
    </citation>
    <scope>NUCLEOTIDE SEQUENCE [LARGE SCALE GENOMIC DNA]</scope>
    <source>
        <strain evidence="4">DSM 44743</strain>
    </source>
</reference>
<evidence type="ECO:0000313" key="3">
    <source>
        <dbReference type="EMBL" id="MDT0328345.1"/>
    </source>
</evidence>
<feature type="region of interest" description="Disordered" evidence="1">
    <location>
        <begin position="1"/>
        <end position="34"/>
    </location>
</feature>
<keyword evidence="2" id="KW-0472">Membrane</keyword>